<feature type="domain" description="Zinc-ribbon" evidence="1">
    <location>
        <begin position="4"/>
        <end position="79"/>
    </location>
</feature>
<evidence type="ECO:0000259" key="1">
    <source>
        <dbReference type="Pfam" id="PF10005"/>
    </source>
</evidence>
<name>A0A2P2CC15_9ZZZZ</name>
<evidence type="ECO:0000313" key="2">
    <source>
        <dbReference type="EMBL" id="CUR59511.1"/>
    </source>
</evidence>
<dbReference type="InterPro" id="IPR011201">
    <property type="entry name" value="Zinc-ribbon_6_bact"/>
</dbReference>
<accession>A0A2P2CC15</accession>
<organism evidence="2">
    <name type="scientific">metagenome</name>
    <dbReference type="NCBI Taxonomy" id="256318"/>
    <lineage>
        <taxon>unclassified sequences</taxon>
        <taxon>metagenomes</taxon>
    </lineage>
</organism>
<protein>
    <recommendedName>
        <fullName evidence="1">Zinc-ribbon domain-containing protein</fullName>
    </recommendedName>
</protein>
<dbReference type="PIRSF" id="PIRSF012641">
    <property type="entry name" value="UCP012641"/>
    <property type="match status" value="1"/>
</dbReference>
<dbReference type="InterPro" id="IPR031321">
    <property type="entry name" value="UCP012641"/>
</dbReference>
<reference evidence="2" key="1">
    <citation type="submission" date="2015-08" db="EMBL/GenBank/DDBJ databases">
        <authorList>
            <person name="Babu N.S."/>
            <person name="Beckwith C.J."/>
            <person name="Beseler K.G."/>
            <person name="Brison A."/>
            <person name="Carone J.V."/>
            <person name="Caskin T.P."/>
            <person name="Diamond M."/>
            <person name="Durham M.E."/>
            <person name="Foxe J.M."/>
            <person name="Go M."/>
            <person name="Henderson B.A."/>
            <person name="Jones I.B."/>
            <person name="McGettigan J.A."/>
            <person name="Micheletti S.J."/>
            <person name="Nasrallah M.E."/>
            <person name="Ortiz D."/>
            <person name="Piller C.R."/>
            <person name="Privatt S.R."/>
            <person name="Schneider S.L."/>
            <person name="Sharp S."/>
            <person name="Smith T.C."/>
            <person name="Stanton J.D."/>
            <person name="Ullery H.E."/>
            <person name="Wilson R.J."/>
            <person name="Serrano M.G."/>
            <person name="Buck G."/>
            <person name="Lee V."/>
            <person name="Wang Y."/>
            <person name="Carvalho R."/>
            <person name="Voegtly L."/>
            <person name="Shi R."/>
            <person name="Duckworth R."/>
            <person name="Johnson A."/>
            <person name="Loviza R."/>
            <person name="Walstead R."/>
            <person name="Shah Z."/>
            <person name="Kiflezghi M."/>
            <person name="Wade K."/>
            <person name="Ball S.L."/>
            <person name="Bradley K.W."/>
            <person name="Asai D.J."/>
            <person name="Bowman C.A."/>
            <person name="Russell D.A."/>
            <person name="Pope W.H."/>
            <person name="Jacobs-Sera D."/>
            <person name="Hendrix R.W."/>
            <person name="Hatfull G.F."/>
        </authorList>
    </citation>
    <scope>NUCLEOTIDE SEQUENCE</scope>
</reference>
<dbReference type="Pfam" id="PF10005">
    <property type="entry name" value="Zn_ribbon_DZR_6"/>
    <property type="match status" value="1"/>
</dbReference>
<sequence length="354" mass="38363">MRTFSCSVCGSLLVFENSVCVTCGTPQGFHLPDFDVLAVPADGSLVPCANLALAGCSWLVSAPGQLCLSCRLTRTRPADDDAVGLAAYARTEAEKRRLIYQLVDLNLPVVSAEDDRFGLRFDLLSSVREKVITGHADGVVTIDLAEGDDPHREAMRVQMGEAYRTMLGHLRHETGHYYQQVLVDGLAPAAGWTSTAPRVRPWVAGQASTDRYLELFGDPGADYAQALQRHYAQGAPPDWRASHVSEYATAHPFEDWAETFAHYLHITDTLQSASAYGLSVDGPALPAGAVLQAEPVDAAASLGTGRDLVDRWLPISYALNAMSRSMGNDDLYPFVLSEPVIDKLCFVHDLIVGT</sequence>
<gene>
    <name evidence="2" type="ORF">NOCA2610036</name>
</gene>
<dbReference type="EMBL" id="CZKA01000058">
    <property type="protein sequence ID" value="CUR59511.1"/>
    <property type="molecule type" value="Genomic_DNA"/>
</dbReference>
<dbReference type="AlphaFoldDB" id="A0A2P2CC15"/>
<dbReference type="Pfam" id="PF15887">
    <property type="entry name" value="Peptidase_Mx"/>
    <property type="match status" value="2"/>
</dbReference>
<proteinExistence type="predicted"/>